<dbReference type="OrthoDB" id="27848at2157"/>
<keyword evidence="6 11" id="KW-1133">Transmembrane helix</keyword>
<evidence type="ECO:0000256" key="6">
    <source>
        <dbReference type="ARBA" id="ARBA00022989"/>
    </source>
</evidence>
<evidence type="ECO:0000256" key="7">
    <source>
        <dbReference type="ARBA" id="ARBA00023136"/>
    </source>
</evidence>
<dbReference type="GO" id="GO:0033214">
    <property type="term" value="P:siderophore-iron import into cell"/>
    <property type="evidence" value="ECO:0007669"/>
    <property type="project" value="TreeGrafter"/>
</dbReference>
<dbReference type="STRING" id="1090322.MettiDRAFT_0776"/>
<dbReference type="SUPFAM" id="SSF81345">
    <property type="entry name" value="ABC transporter involved in vitamin B12 uptake, BtuC"/>
    <property type="match status" value="1"/>
</dbReference>
<dbReference type="EMBL" id="AZAJ01000001">
    <property type="protein sequence ID" value="ETA67355.1"/>
    <property type="molecule type" value="Genomic_DNA"/>
</dbReference>
<dbReference type="CDD" id="cd06550">
    <property type="entry name" value="TM_ABC_iron-siderophores_like"/>
    <property type="match status" value="1"/>
</dbReference>
<gene>
    <name evidence="12" type="ORF">MettiDRAFT_0776</name>
</gene>
<keyword evidence="3" id="KW-0813">Transport</keyword>
<keyword evidence="13" id="KW-1185">Reference proteome</keyword>
<evidence type="ECO:0000256" key="4">
    <source>
        <dbReference type="ARBA" id="ARBA00022475"/>
    </source>
</evidence>
<evidence type="ECO:0000313" key="12">
    <source>
        <dbReference type="EMBL" id="ETA67355.1"/>
    </source>
</evidence>
<feature type="transmembrane region" description="Helical" evidence="11">
    <location>
        <begin position="143"/>
        <end position="163"/>
    </location>
</feature>
<evidence type="ECO:0000256" key="1">
    <source>
        <dbReference type="ARBA" id="ARBA00004651"/>
    </source>
</evidence>
<keyword evidence="4" id="KW-1003">Cell membrane</keyword>
<keyword evidence="7 11" id="KW-0472">Membrane</keyword>
<evidence type="ECO:0000313" key="13">
    <source>
        <dbReference type="Proteomes" id="UP000019483"/>
    </source>
</evidence>
<feature type="transmembrane region" description="Helical" evidence="11">
    <location>
        <begin position="304"/>
        <end position="325"/>
    </location>
</feature>
<dbReference type="PANTHER" id="PTHR30472:SF25">
    <property type="entry name" value="ABC TRANSPORTER PERMEASE PROTEIN MJ0876-RELATED"/>
    <property type="match status" value="1"/>
</dbReference>
<dbReference type="InterPro" id="IPR037294">
    <property type="entry name" value="ABC_BtuC-like"/>
</dbReference>
<comment type="function">
    <text evidence="8">Required for corrinoid utilization. Probably part of the ABC transporter complex BtuCDF involved in cobalamin (vitamin B12) import. Probably involved in the translocation of the substrate across the membrane.</text>
</comment>
<dbReference type="RefSeq" id="WP_023844491.1">
    <property type="nucleotide sequence ID" value="NZ_AZAJ01000001.1"/>
</dbReference>
<evidence type="ECO:0000256" key="11">
    <source>
        <dbReference type="SAM" id="Phobius"/>
    </source>
</evidence>
<comment type="subunit">
    <text evidence="9">The complex is composed of two ATP-binding proteins (BtuD), two transmembrane proteins (BtuC) and a solute-binding protein (BtuF).</text>
</comment>
<protein>
    <recommendedName>
        <fullName evidence="10">Cobalamin import system permease protein BtuC</fullName>
    </recommendedName>
</protein>
<dbReference type="Pfam" id="PF01032">
    <property type="entry name" value="FecCD"/>
    <property type="match status" value="1"/>
</dbReference>
<keyword evidence="5 11" id="KW-0812">Transmembrane</keyword>
<evidence type="ECO:0000256" key="9">
    <source>
        <dbReference type="ARBA" id="ARBA00064420"/>
    </source>
</evidence>
<evidence type="ECO:0000256" key="5">
    <source>
        <dbReference type="ARBA" id="ARBA00022692"/>
    </source>
</evidence>
<dbReference type="InterPro" id="IPR000522">
    <property type="entry name" value="ABC_transptr_permease_BtuC"/>
</dbReference>
<feature type="transmembrane region" description="Helical" evidence="11">
    <location>
        <begin position="263"/>
        <end position="292"/>
    </location>
</feature>
<comment type="caution">
    <text evidence="12">The sequence shown here is derived from an EMBL/GenBank/DDBJ whole genome shotgun (WGS) entry which is preliminary data.</text>
</comment>
<feature type="transmembrane region" description="Helical" evidence="11">
    <location>
        <begin position="84"/>
        <end position="104"/>
    </location>
</feature>
<comment type="similarity">
    <text evidence="2">Belongs to the binding-protein-dependent transport system permease family. FecCD subfamily.</text>
</comment>
<comment type="subcellular location">
    <subcellularLocation>
        <location evidence="1">Cell membrane</location>
        <topology evidence="1">Multi-pass membrane protein</topology>
    </subcellularLocation>
</comment>
<name>W9DQ26_METTI</name>
<evidence type="ECO:0000256" key="3">
    <source>
        <dbReference type="ARBA" id="ARBA00022448"/>
    </source>
</evidence>
<dbReference type="AlphaFoldDB" id="W9DQ26"/>
<organism evidence="12 13">
    <name type="scientific">Methanolobus tindarius DSM 2278</name>
    <dbReference type="NCBI Taxonomy" id="1090322"/>
    <lineage>
        <taxon>Archaea</taxon>
        <taxon>Methanobacteriati</taxon>
        <taxon>Methanobacteriota</taxon>
        <taxon>Stenosarchaea group</taxon>
        <taxon>Methanomicrobia</taxon>
        <taxon>Methanosarcinales</taxon>
        <taxon>Methanosarcinaceae</taxon>
        <taxon>Methanolobus</taxon>
    </lineage>
</organism>
<feature type="transmembrane region" description="Helical" evidence="11">
    <location>
        <begin position="116"/>
        <end position="137"/>
    </location>
</feature>
<proteinExistence type="inferred from homology"/>
<feature type="transmembrane region" description="Helical" evidence="11">
    <location>
        <begin position="26"/>
        <end position="49"/>
    </location>
</feature>
<dbReference type="Proteomes" id="UP000019483">
    <property type="component" value="Unassembled WGS sequence"/>
</dbReference>
<sequence>MASSQENVSSVHAIKNDYQKTRKRKVIIIGFLFFLLIAIVGFASTIGVINFSITEVYHTIFDHFFPGYFQVSGKAERVVWNIRLPRVCLGILSGIGLGLAGAIMQGILRNPLASPYTLGISSASGFGAAVAITLGSGLLDGEYLIIGNAFAGALISSIVVLALSGKKGTSPETMLLAGIAMMFLFSSSVALLQYFASDEAAKEVTFWLIGSLSYADWDKVKAIFIVLVLTVPLLMWKARDLNIIIAGDDTAKSLGLNVPKIRVMLMVLASLLTASIVCFTGTIGFIGLVAPHITRMIIGGDNRFVFPVSALVGGVLLSVADIVAITVMSPIILPIGIVTSYMGVPLFMYLIVRKRKDYW</sequence>
<evidence type="ECO:0000256" key="10">
    <source>
        <dbReference type="ARBA" id="ARBA00071366"/>
    </source>
</evidence>
<dbReference type="GO" id="GO:0005886">
    <property type="term" value="C:plasma membrane"/>
    <property type="evidence" value="ECO:0007669"/>
    <property type="project" value="UniProtKB-SubCell"/>
</dbReference>
<evidence type="ECO:0000256" key="8">
    <source>
        <dbReference type="ARBA" id="ARBA00053891"/>
    </source>
</evidence>
<dbReference type="PANTHER" id="PTHR30472">
    <property type="entry name" value="FERRIC ENTEROBACTIN TRANSPORT SYSTEM PERMEASE PROTEIN"/>
    <property type="match status" value="1"/>
</dbReference>
<feature type="transmembrane region" description="Helical" evidence="11">
    <location>
        <begin position="331"/>
        <end position="352"/>
    </location>
</feature>
<dbReference type="FunFam" id="1.10.3470.10:FF:000001">
    <property type="entry name" value="Vitamin B12 ABC transporter permease BtuC"/>
    <property type="match status" value="1"/>
</dbReference>
<feature type="transmembrane region" description="Helical" evidence="11">
    <location>
        <begin position="175"/>
        <end position="196"/>
    </location>
</feature>
<reference evidence="12 13" key="1">
    <citation type="submission" date="2013-08" db="EMBL/GenBank/DDBJ databases">
        <authorList>
            <consortium name="DOE Joint Genome Institute"/>
            <person name="Eisen J."/>
            <person name="Huntemann M."/>
            <person name="Han J."/>
            <person name="Chen A."/>
            <person name="Kyrpides N."/>
            <person name="Mavromatis K."/>
            <person name="Markowitz V."/>
            <person name="Palaniappan K."/>
            <person name="Ivanova N."/>
            <person name="Schaumberg A."/>
            <person name="Pati A."/>
            <person name="Liolios K."/>
            <person name="Nordberg H.P."/>
            <person name="Cantor M.N."/>
            <person name="Hua S.X."/>
            <person name="Woyke T."/>
        </authorList>
    </citation>
    <scope>NUCLEOTIDE SEQUENCE [LARGE SCALE GENOMIC DNA]</scope>
    <source>
        <strain evidence="12 13">DSM 2278</strain>
    </source>
</reference>
<dbReference type="Gene3D" id="1.10.3470.10">
    <property type="entry name" value="ABC transporter involved in vitamin B12 uptake, BtuC"/>
    <property type="match status" value="1"/>
</dbReference>
<accession>W9DQ26</accession>
<dbReference type="GO" id="GO:0022857">
    <property type="term" value="F:transmembrane transporter activity"/>
    <property type="evidence" value="ECO:0007669"/>
    <property type="project" value="InterPro"/>
</dbReference>
<evidence type="ECO:0000256" key="2">
    <source>
        <dbReference type="ARBA" id="ARBA00007935"/>
    </source>
</evidence>